<comment type="caution">
    <text evidence="1">The sequence shown here is derived from an EMBL/GenBank/DDBJ whole genome shotgun (WGS) entry which is preliminary data.</text>
</comment>
<dbReference type="Gene3D" id="1.10.287.800">
    <property type="entry name" value="protein ne1242"/>
    <property type="match status" value="1"/>
</dbReference>
<gene>
    <name evidence="1" type="ORF">UC7_00371</name>
</gene>
<accession>R3UAB3</accession>
<proteinExistence type="predicted"/>
<dbReference type="eggNOG" id="ENOG50331H7">
    <property type="taxonomic scope" value="Bacteria"/>
</dbReference>
<name>R3UAB3_9ENTE</name>
<dbReference type="RefSeq" id="WP_010770575.1">
    <property type="nucleotide sequence ID" value="NZ_KB946332.1"/>
</dbReference>
<evidence type="ECO:0000313" key="1">
    <source>
        <dbReference type="EMBL" id="EOL50378.1"/>
    </source>
</evidence>
<dbReference type="EMBL" id="AJAU01000005">
    <property type="protein sequence ID" value="EOL50378.1"/>
    <property type="molecule type" value="Genomic_DNA"/>
</dbReference>
<dbReference type="AlphaFoldDB" id="R3UAB3"/>
<reference evidence="1 2" key="1">
    <citation type="submission" date="2013-02" db="EMBL/GenBank/DDBJ databases">
        <title>The Genome Sequence of Enterococcus caccae BAA-1240.</title>
        <authorList>
            <consortium name="The Broad Institute Genome Sequencing Platform"/>
            <consortium name="The Broad Institute Genome Sequencing Center for Infectious Disease"/>
            <person name="Earl A.M."/>
            <person name="Gilmore M.S."/>
            <person name="Lebreton F."/>
            <person name="Walker B."/>
            <person name="Young S.K."/>
            <person name="Zeng Q."/>
            <person name="Gargeya S."/>
            <person name="Fitzgerald M."/>
            <person name="Haas B."/>
            <person name="Abouelleil A."/>
            <person name="Alvarado L."/>
            <person name="Arachchi H.M."/>
            <person name="Berlin A.M."/>
            <person name="Chapman S.B."/>
            <person name="Dewar J."/>
            <person name="Goldberg J."/>
            <person name="Griggs A."/>
            <person name="Gujja S."/>
            <person name="Hansen M."/>
            <person name="Howarth C."/>
            <person name="Imamovic A."/>
            <person name="Larimer J."/>
            <person name="McCowan C."/>
            <person name="Murphy C."/>
            <person name="Neiman D."/>
            <person name="Pearson M."/>
            <person name="Priest M."/>
            <person name="Roberts A."/>
            <person name="Saif S."/>
            <person name="Shea T."/>
            <person name="Sisk P."/>
            <person name="Sykes S."/>
            <person name="Wortman J."/>
            <person name="Nusbaum C."/>
            <person name="Birren B."/>
        </authorList>
    </citation>
    <scope>NUCLEOTIDE SEQUENCE [LARGE SCALE GENOMIC DNA]</scope>
    <source>
        <strain evidence="1 2">ATCC BAA-1240</strain>
    </source>
</reference>
<sequence>MIIKFIYKKNDSISFEEALGIYNSIFYVLECDDEYLHELWKEVIDSALIYVSMRVNWNYLSREEKSEKDQLRTSYHNTFMINLKVFHKLGEQLDLDTSWRNKLGSPEDRKRWRDFAGYLICIENIKAR</sequence>
<dbReference type="STRING" id="317735.RU98_GL000958"/>
<organism evidence="1 2">
    <name type="scientific">Enterococcus caccae ATCC BAA-1240</name>
    <dbReference type="NCBI Taxonomy" id="1158612"/>
    <lineage>
        <taxon>Bacteria</taxon>
        <taxon>Bacillati</taxon>
        <taxon>Bacillota</taxon>
        <taxon>Bacilli</taxon>
        <taxon>Lactobacillales</taxon>
        <taxon>Enterococcaceae</taxon>
        <taxon>Enterococcus</taxon>
    </lineage>
</organism>
<keyword evidence="2" id="KW-1185">Reference proteome</keyword>
<protein>
    <submittedName>
        <fullName evidence="1">Uncharacterized protein</fullName>
    </submittedName>
</protein>
<evidence type="ECO:0000313" key="2">
    <source>
        <dbReference type="Proteomes" id="UP000013840"/>
    </source>
</evidence>
<dbReference type="Proteomes" id="UP000013840">
    <property type="component" value="Unassembled WGS sequence"/>
</dbReference>